<gene>
    <name evidence="2" type="ORF">FTUN_6467</name>
</gene>
<evidence type="ECO:0000256" key="1">
    <source>
        <dbReference type="SAM" id="MobiDB-lite"/>
    </source>
</evidence>
<accession>A0A6M5Z0Y3</accession>
<keyword evidence="3" id="KW-1185">Reference proteome</keyword>
<protein>
    <submittedName>
        <fullName evidence="2">Uncharacterized protein</fullName>
    </submittedName>
</protein>
<reference evidence="3" key="1">
    <citation type="submission" date="2020-05" db="EMBL/GenBank/DDBJ databases">
        <title>Frigoriglobus tundricola gen. nov., sp. nov., a psychrotolerant cellulolytic planctomycete of the family Gemmataceae with two divergent copies of 16S rRNA gene.</title>
        <authorList>
            <person name="Kulichevskaya I.S."/>
            <person name="Ivanova A.A."/>
            <person name="Naumoff D.G."/>
            <person name="Beletsky A.V."/>
            <person name="Rijpstra W.I.C."/>
            <person name="Sinninghe Damste J.S."/>
            <person name="Mardanov A.V."/>
            <person name="Ravin N.V."/>
            <person name="Dedysh S.N."/>
        </authorList>
    </citation>
    <scope>NUCLEOTIDE SEQUENCE [LARGE SCALE GENOMIC DNA]</scope>
    <source>
        <strain evidence="3">PL17</strain>
    </source>
</reference>
<name>A0A6M5Z0Y3_9BACT</name>
<dbReference type="AlphaFoldDB" id="A0A6M5Z0Y3"/>
<sequence>MSRIAEAYTGYSSDVMSRITRPPVRRWKSRTRAWVASSVRLPTNRLTTNRLSGSRATWSQQSPRRVSSGPQFFSLRPTKSHFSSNCTSRVVGGKSHELVVQRAGMLAGPSDVPGHRIGMNPGEPCGLAGPDPFGHVSQNRGHPRGRQSGVEQWGALALGEPGLAGPAPEHPRLVRPITGRHGQVPVVPFPMVGTMGIEATEAAQVVHDGSQSVGANANREAESLTIPPVTRARLRRHHRKSGERRKRNRQRRWRSGFGRPRPGCSGRSTRRRTSPSGSSSSRGRLHLVRPANRVPGGRWREGRHRIDHGLRDRAGRDR</sequence>
<evidence type="ECO:0000313" key="3">
    <source>
        <dbReference type="Proteomes" id="UP000503447"/>
    </source>
</evidence>
<organism evidence="2 3">
    <name type="scientific">Frigoriglobus tundricola</name>
    <dbReference type="NCBI Taxonomy" id="2774151"/>
    <lineage>
        <taxon>Bacteria</taxon>
        <taxon>Pseudomonadati</taxon>
        <taxon>Planctomycetota</taxon>
        <taxon>Planctomycetia</taxon>
        <taxon>Gemmatales</taxon>
        <taxon>Gemmataceae</taxon>
        <taxon>Frigoriglobus</taxon>
    </lineage>
</organism>
<feature type="compositionally biased region" description="Basic residues" evidence="1">
    <location>
        <begin position="232"/>
        <end position="254"/>
    </location>
</feature>
<proteinExistence type="predicted"/>
<feature type="compositionally biased region" description="Low complexity" evidence="1">
    <location>
        <begin position="255"/>
        <end position="267"/>
    </location>
</feature>
<dbReference type="Proteomes" id="UP000503447">
    <property type="component" value="Chromosome"/>
</dbReference>
<feature type="compositionally biased region" description="Basic and acidic residues" evidence="1">
    <location>
        <begin position="307"/>
        <end position="318"/>
    </location>
</feature>
<dbReference type="EMBL" id="CP053452">
    <property type="protein sequence ID" value="QJW98872.1"/>
    <property type="molecule type" value="Genomic_DNA"/>
</dbReference>
<dbReference type="KEGG" id="ftj:FTUN_6467"/>
<feature type="region of interest" description="Disordered" evidence="1">
    <location>
        <begin position="208"/>
        <end position="318"/>
    </location>
</feature>
<evidence type="ECO:0000313" key="2">
    <source>
        <dbReference type="EMBL" id="QJW98872.1"/>
    </source>
</evidence>